<feature type="chain" id="PRO_5004451032" description="Helix-hairpin-helix motif-containing protein" evidence="1">
    <location>
        <begin position="24"/>
        <end position="703"/>
    </location>
</feature>
<dbReference type="STRING" id="1232681.ADIS_3182"/>
<dbReference type="RefSeq" id="WP_010855315.1">
    <property type="nucleotide sequence ID" value="NZ_AQHR01000088.1"/>
</dbReference>
<dbReference type="AlphaFoldDB" id="R7ZPV4"/>
<name>R7ZPV4_9BACT</name>
<evidence type="ECO:0008006" key="4">
    <source>
        <dbReference type="Google" id="ProtNLM"/>
    </source>
</evidence>
<dbReference type="OrthoDB" id="9766750at2"/>
<evidence type="ECO:0000313" key="2">
    <source>
        <dbReference type="EMBL" id="EON76054.1"/>
    </source>
</evidence>
<evidence type="ECO:0000313" key="3">
    <source>
        <dbReference type="Proteomes" id="UP000013909"/>
    </source>
</evidence>
<dbReference type="Proteomes" id="UP000013909">
    <property type="component" value="Unassembled WGS sequence"/>
</dbReference>
<proteinExistence type="predicted"/>
<dbReference type="SUPFAM" id="SSF47781">
    <property type="entry name" value="RuvA domain 2-like"/>
    <property type="match status" value="1"/>
</dbReference>
<accession>R7ZPV4</accession>
<dbReference type="InterPro" id="IPR010994">
    <property type="entry name" value="RuvA_2-like"/>
</dbReference>
<gene>
    <name evidence="2" type="ORF">ADIS_3182</name>
</gene>
<comment type="caution">
    <text evidence="2">The sequence shown here is derived from an EMBL/GenBank/DDBJ whole genome shotgun (WGS) entry which is preliminary data.</text>
</comment>
<keyword evidence="1" id="KW-0732">Signal</keyword>
<dbReference type="EMBL" id="AQHR01000088">
    <property type="protein sequence ID" value="EON76054.1"/>
    <property type="molecule type" value="Genomic_DNA"/>
</dbReference>
<keyword evidence="3" id="KW-1185">Reference proteome</keyword>
<sequence>MSSRQAKVVLFILLFLQSAPHFARQRSKPDIDMEAFIEELFAMQKDDVDYEDLYENLLQLYLNPISLNNTHAEELSSLYILTPLQVNRFLEYRETVGPLISIYELQAIPDWDLATIHRILPFVTLRQNGLTRPNSLWQRIRSERDGYLIFRHRRVWETRRGFTPPDTLSGGRLSTRYLGDPNDLYLRFRVQHAKDFSVGFTADKDAGEPFVWDRPTNRYGFNFLSYHATLYQRGRWKAITLGDFQLQFGQGLVFGAGFGVGKGAETITTTRRSSLGIRPYTSALEFGFFRGGAATYQTGLWEWTLLYGDTPRDARLQFSTDSLDTGSSHFSSLLRSGLHRTPSEIAAKAQGRERNVGGNIQYRSLDRNFQWGLNALYTTYSQPFLPAARIYNAFDFRGRQNHVHSTYFSYNYRNYFFFGEGAVSRSGGTGSVAGLMASLSRNMDASLLWRRYDRHFHSFYANAFAEGSRPTNESGMYIGFQYRPGYKWTWSFYHDSFRFPWMRFRVYAPSSGNEWLSRLSYRPDRRTHLFIQWREEVKDRNLISADQDANHYRLMPASKRNGVISLDRRFSNVWTMKSRVQFSDFDFGGKKTTGFALMQDVEGTWDSFRLSGRFALFDTDDFDNRQYVYEKNVLWAFSAPNYFGQGMRYYLLGQWKISRQFTVWARWARTAYTDRERIGTGLQEISGNTLSETTLQLRYQFNR</sequence>
<reference evidence="2 3" key="1">
    <citation type="submission" date="2013-02" db="EMBL/GenBank/DDBJ databases">
        <title>A novel strain isolated from Lonar lake, Maharashtra, India.</title>
        <authorList>
            <person name="Singh A."/>
        </authorList>
    </citation>
    <scope>NUCLEOTIDE SEQUENCE [LARGE SCALE GENOMIC DNA]</scope>
    <source>
        <strain evidence="2 3">AK24</strain>
    </source>
</reference>
<dbReference type="PATRIC" id="fig|1288963.3.peg.3175"/>
<evidence type="ECO:0000256" key="1">
    <source>
        <dbReference type="SAM" id="SignalP"/>
    </source>
</evidence>
<organism evidence="2 3">
    <name type="scientific">Lunatimonas lonarensis</name>
    <dbReference type="NCBI Taxonomy" id="1232681"/>
    <lineage>
        <taxon>Bacteria</taxon>
        <taxon>Pseudomonadati</taxon>
        <taxon>Bacteroidota</taxon>
        <taxon>Cytophagia</taxon>
        <taxon>Cytophagales</taxon>
        <taxon>Cyclobacteriaceae</taxon>
    </lineage>
</organism>
<feature type="signal peptide" evidence="1">
    <location>
        <begin position="1"/>
        <end position="23"/>
    </location>
</feature>
<protein>
    <recommendedName>
        <fullName evidence="4">Helix-hairpin-helix motif-containing protein</fullName>
    </recommendedName>
</protein>